<comment type="caution">
    <text evidence="2">The sequence shown here is derived from an EMBL/GenBank/DDBJ whole genome shotgun (WGS) entry which is preliminary data.</text>
</comment>
<keyword evidence="1" id="KW-0812">Transmembrane</keyword>
<organism evidence="2 3">
    <name type="scientific">Aurantiacibacter aquimixticola</name>
    <dbReference type="NCBI Taxonomy" id="1958945"/>
    <lineage>
        <taxon>Bacteria</taxon>
        <taxon>Pseudomonadati</taxon>
        <taxon>Pseudomonadota</taxon>
        <taxon>Alphaproteobacteria</taxon>
        <taxon>Sphingomonadales</taxon>
        <taxon>Erythrobacteraceae</taxon>
        <taxon>Aurantiacibacter</taxon>
    </lineage>
</organism>
<dbReference type="RefSeq" id="WP_120047829.1">
    <property type="nucleotide sequence ID" value="NZ_RAHX01000001.1"/>
</dbReference>
<dbReference type="PANTHER" id="PTHR28026:SF9">
    <property type="entry name" value="2-HYDROXY-PALMITIC ACID DIOXYGENASE MPO1"/>
    <property type="match status" value="1"/>
</dbReference>
<proteinExistence type="predicted"/>
<evidence type="ECO:0000313" key="3">
    <source>
        <dbReference type="Proteomes" id="UP000285232"/>
    </source>
</evidence>
<gene>
    <name evidence="2" type="ORF">D6201_05070</name>
</gene>
<dbReference type="Proteomes" id="UP000285232">
    <property type="component" value="Unassembled WGS sequence"/>
</dbReference>
<feature type="transmembrane region" description="Helical" evidence="1">
    <location>
        <begin position="72"/>
        <end position="88"/>
    </location>
</feature>
<evidence type="ECO:0000313" key="2">
    <source>
        <dbReference type="EMBL" id="RJY08814.1"/>
    </source>
</evidence>
<dbReference type="AlphaFoldDB" id="A0A419RSU6"/>
<reference evidence="2 3" key="1">
    <citation type="journal article" date="2017" name="Int. J. Syst. Evol. Microbiol.">
        <title>Erythrobacter aquimixticola sp. nov., isolated from the junction between the ocean and a freshwater spring.</title>
        <authorList>
            <person name="Park S."/>
            <person name="Jung Y.T."/>
            <person name="Choi S.J."/>
            <person name="Yoon J.H."/>
        </authorList>
    </citation>
    <scope>NUCLEOTIDE SEQUENCE [LARGE SCALE GENOMIC DNA]</scope>
    <source>
        <strain evidence="2 3">JSSK-14</strain>
    </source>
</reference>
<feature type="transmembrane region" description="Helical" evidence="1">
    <location>
        <begin position="95"/>
        <end position="114"/>
    </location>
</feature>
<dbReference type="GO" id="GO:0046521">
    <property type="term" value="P:sphingoid catabolic process"/>
    <property type="evidence" value="ECO:0007669"/>
    <property type="project" value="TreeGrafter"/>
</dbReference>
<accession>A0A419RSU6</accession>
<dbReference type="PANTHER" id="PTHR28026">
    <property type="entry name" value="DUF962 DOMAIN PROTEIN (AFU_ORTHOLOGUE AFUA_8G05310)"/>
    <property type="match status" value="1"/>
</dbReference>
<keyword evidence="1" id="KW-0472">Membrane</keyword>
<sequence length="166" mass="18188">MSDIARTLADYGEYHRDHRNVLTHAAGVPMIVLALEVLMARPAFAMPLLGIEATPALIVSALAAFWYLQLDFKMGLLMTVLLAIFYAVGRQIAEVSTLAWLGGGVALFVVGWLFQFVGHHYEGRKPAFLDDLRSFLVGPLFMVAEGLFALGLAPGLRREVKAREAS</sequence>
<feature type="transmembrane region" description="Helical" evidence="1">
    <location>
        <begin position="134"/>
        <end position="153"/>
    </location>
</feature>
<dbReference type="GO" id="GO:0016020">
    <property type="term" value="C:membrane"/>
    <property type="evidence" value="ECO:0007669"/>
    <property type="project" value="GOC"/>
</dbReference>
<dbReference type="EMBL" id="RAHX01000001">
    <property type="protein sequence ID" value="RJY08814.1"/>
    <property type="molecule type" value="Genomic_DNA"/>
</dbReference>
<feature type="transmembrane region" description="Helical" evidence="1">
    <location>
        <begin position="21"/>
        <end position="39"/>
    </location>
</feature>
<dbReference type="OrthoDB" id="5515308at2"/>
<keyword evidence="1" id="KW-1133">Transmembrane helix</keyword>
<name>A0A419RSU6_9SPHN</name>
<keyword evidence="3" id="KW-1185">Reference proteome</keyword>
<dbReference type="InterPro" id="IPR009305">
    <property type="entry name" value="Mpo1-like"/>
</dbReference>
<evidence type="ECO:0000256" key="1">
    <source>
        <dbReference type="SAM" id="Phobius"/>
    </source>
</evidence>
<protein>
    <submittedName>
        <fullName evidence="2">DUF962 domain-containing protein</fullName>
    </submittedName>
</protein>
<dbReference type="Pfam" id="PF06127">
    <property type="entry name" value="Mpo1-like"/>
    <property type="match status" value="1"/>
</dbReference>